<gene>
    <name evidence="2" type="ORF">METZ01_LOCUS209902</name>
</gene>
<evidence type="ECO:0000259" key="1">
    <source>
        <dbReference type="Pfam" id="PF12680"/>
    </source>
</evidence>
<dbReference type="AlphaFoldDB" id="A0A382F212"/>
<accession>A0A382F212</accession>
<protein>
    <recommendedName>
        <fullName evidence="1">SnoaL-like domain-containing protein</fullName>
    </recommendedName>
</protein>
<feature type="domain" description="SnoaL-like" evidence="1">
    <location>
        <begin position="10"/>
        <end position="117"/>
    </location>
</feature>
<name>A0A382F212_9ZZZZ</name>
<dbReference type="Gene3D" id="3.10.450.50">
    <property type="match status" value="1"/>
</dbReference>
<dbReference type="Pfam" id="PF12680">
    <property type="entry name" value="SnoaL_2"/>
    <property type="match status" value="1"/>
</dbReference>
<reference evidence="2" key="1">
    <citation type="submission" date="2018-05" db="EMBL/GenBank/DDBJ databases">
        <authorList>
            <person name="Lanie J.A."/>
            <person name="Ng W.-L."/>
            <person name="Kazmierczak K.M."/>
            <person name="Andrzejewski T.M."/>
            <person name="Davidsen T.M."/>
            <person name="Wayne K.J."/>
            <person name="Tettelin H."/>
            <person name="Glass J.I."/>
            <person name="Rusch D."/>
            <person name="Podicherti R."/>
            <person name="Tsui H.-C.T."/>
            <person name="Winkler M.E."/>
        </authorList>
    </citation>
    <scope>NUCLEOTIDE SEQUENCE</scope>
</reference>
<dbReference type="SUPFAM" id="SSF54427">
    <property type="entry name" value="NTF2-like"/>
    <property type="match status" value="1"/>
</dbReference>
<dbReference type="PANTHER" id="PTHR41252:SF1">
    <property type="entry name" value="BLR2505 PROTEIN"/>
    <property type="match status" value="1"/>
</dbReference>
<evidence type="ECO:0000313" key="2">
    <source>
        <dbReference type="EMBL" id="SVB57048.1"/>
    </source>
</evidence>
<dbReference type="InterPro" id="IPR032710">
    <property type="entry name" value="NTF2-like_dom_sf"/>
</dbReference>
<dbReference type="PANTHER" id="PTHR41252">
    <property type="entry name" value="BLR2505 PROTEIN"/>
    <property type="match status" value="1"/>
</dbReference>
<sequence>MSEQENMQVVQALYDNFNAGDIAAVLDALSEDVAWVLPSIPNIAFTGAKHGKDRVADFFSTMGDQQEPQSFEVQGTIAQGDQVVAHGHYVWHVKTTGRSWEGDFSHHWTVEGGKVTRFQEYTDSAAAMAAF</sequence>
<dbReference type="InterPro" id="IPR037401">
    <property type="entry name" value="SnoaL-like"/>
</dbReference>
<proteinExistence type="predicted"/>
<dbReference type="EMBL" id="UINC01047594">
    <property type="protein sequence ID" value="SVB57048.1"/>
    <property type="molecule type" value="Genomic_DNA"/>
</dbReference>
<organism evidence="2">
    <name type="scientific">marine metagenome</name>
    <dbReference type="NCBI Taxonomy" id="408172"/>
    <lineage>
        <taxon>unclassified sequences</taxon>
        <taxon>metagenomes</taxon>
        <taxon>ecological metagenomes</taxon>
    </lineage>
</organism>